<comment type="similarity">
    <text evidence="2">Belongs to the EamA transporter family.</text>
</comment>
<dbReference type="NCBIfam" id="TIGR00688">
    <property type="entry name" value="rarD"/>
    <property type="match status" value="1"/>
</dbReference>
<feature type="transmembrane region" description="Helical" evidence="8">
    <location>
        <begin position="262"/>
        <end position="280"/>
    </location>
</feature>
<organism evidence="9 10">
    <name type="scientific">Zobellella aerophila</name>
    <dbReference type="NCBI Taxonomy" id="870480"/>
    <lineage>
        <taxon>Bacteria</taxon>
        <taxon>Pseudomonadati</taxon>
        <taxon>Pseudomonadota</taxon>
        <taxon>Gammaproteobacteria</taxon>
        <taxon>Aeromonadales</taxon>
        <taxon>Aeromonadaceae</taxon>
        <taxon>Zobellella</taxon>
    </lineage>
</organism>
<feature type="transmembrane region" description="Helical" evidence="8">
    <location>
        <begin position="5"/>
        <end position="22"/>
    </location>
</feature>
<comment type="subcellular location">
    <subcellularLocation>
        <location evidence="1">Cell membrane</location>
        <topology evidence="1">Multi-pass membrane protein</topology>
    </subcellularLocation>
</comment>
<dbReference type="InterPro" id="IPR004626">
    <property type="entry name" value="RarD"/>
</dbReference>
<evidence type="ECO:0000313" key="10">
    <source>
        <dbReference type="Proteomes" id="UP001500795"/>
    </source>
</evidence>
<evidence type="ECO:0000256" key="6">
    <source>
        <dbReference type="ARBA" id="ARBA00022989"/>
    </source>
</evidence>
<proteinExistence type="inferred from homology"/>
<evidence type="ECO:0000256" key="3">
    <source>
        <dbReference type="ARBA" id="ARBA00022448"/>
    </source>
</evidence>
<evidence type="ECO:0000313" key="9">
    <source>
        <dbReference type="EMBL" id="GAA3533293.1"/>
    </source>
</evidence>
<evidence type="ECO:0000256" key="1">
    <source>
        <dbReference type="ARBA" id="ARBA00004651"/>
    </source>
</evidence>
<evidence type="ECO:0000256" key="2">
    <source>
        <dbReference type="ARBA" id="ARBA00007362"/>
    </source>
</evidence>
<keyword evidence="7 8" id="KW-0472">Membrane</keyword>
<keyword evidence="3" id="KW-0813">Transport</keyword>
<reference evidence="10" key="1">
    <citation type="journal article" date="2019" name="Int. J. Syst. Evol. Microbiol.">
        <title>The Global Catalogue of Microorganisms (GCM) 10K type strain sequencing project: providing services to taxonomists for standard genome sequencing and annotation.</title>
        <authorList>
            <consortium name="The Broad Institute Genomics Platform"/>
            <consortium name="The Broad Institute Genome Sequencing Center for Infectious Disease"/>
            <person name="Wu L."/>
            <person name="Ma J."/>
        </authorList>
    </citation>
    <scope>NUCLEOTIDE SEQUENCE [LARGE SCALE GENOMIC DNA]</scope>
    <source>
        <strain evidence="10">JCM 17110</strain>
    </source>
</reference>
<gene>
    <name evidence="9" type="primary">rarD_1</name>
    <name evidence="9" type="ORF">GCM10022394_10880</name>
</gene>
<keyword evidence="6 8" id="KW-1133">Transmembrane helix</keyword>
<dbReference type="SUPFAM" id="SSF103481">
    <property type="entry name" value="Multidrug resistance efflux transporter EmrE"/>
    <property type="match status" value="1"/>
</dbReference>
<evidence type="ECO:0000256" key="4">
    <source>
        <dbReference type="ARBA" id="ARBA00022475"/>
    </source>
</evidence>
<protein>
    <submittedName>
        <fullName evidence="9">EamA family transporter RarD</fullName>
    </submittedName>
</protein>
<evidence type="ECO:0000256" key="8">
    <source>
        <dbReference type="SAM" id="Phobius"/>
    </source>
</evidence>
<feature type="transmembrane region" description="Helical" evidence="8">
    <location>
        <begin position="178"/>
        <end position="201"/>
    </location>
</feature>
<keyword evidence="10" id="KW-1185">Reference proteome</keyword>
<feature type="transmembrane region" description="Helical" evidence="8">
    <location>
        <begin position="233"/>
        <end position="256"/>
    </location>
</feature>
<name>A0ABP6VHY6_9GAMM</name>
<dbReference type="RefSeq" id="WP_344955535.1">
    <property type="nucleotide sequence ID" value="NZ_BAABCX010000001.1"/>
</dbReference>
<dbReference type="EMBL" id="BAABCX010000001">
    <property type="protein sequence ID" value="GAA3533293.1"/>
    <property type="molecule type" value="Genomic_DNA"/>
</dbReference>
<dbReference type="InterPro" id="IPR037185">
    <property type="entry name" value="EmrE-like"/>
</dbReference>
<feature type="transmembrane region" description="Helical" evidence="8">
    <location>
        <begin position="34"/>
        <end position="58"/>
    </location>
</feature>
<accession>A0ABP6VHY6</accession>
<keyword evidence="5 8" id="KW-0812">Transmembrane</keyword>
<keyword evidence="4" id="KW-1003">Cell membrane</keyword>
<sequence>MSRGLFLSVLSSLLFALLYYYSSLLFPLDGEQVFGWRLLLTFPCLTLFMIVSGDWTAASNLGRRLLHSPALVAGLLASAFLLGVQLWLFMWAPLVGRAMQVSLGYFLMPLVIVLAGGLFYRDRLSRLQKLAVVCAALGVAHELYRVGGFSWETLLVAFGYPLYFMLRRRLGTHNLGGLWFDMALLLPAAGWFVATGSPLAILESRPALYPLILLLGALSAMALICYTLASRLLAFSLFGLLGYVEPVLLVGVALLLGESIGASEWLTYLPIWLAVMLLVLEGVKHLSTRRLVP</sequence>
<feature type="transmembrane region" description="Helical" evidence="8">
    <location>
        <begin position="102"/>
        <end position="120"/>
    </location>
</feature>
<feature type="transmembrane region" description="Helical" evidence="8">
    <location>
        <begin position="70"/>
        <end position="90"/>
    </location>
</feature>
<evidence type="ECO:0000256" key="5">
    <source>
        <dbReference type="ARBA" id="ARBA00022692"/>
    </source>
</evidence>
<comment type="caution">
    <text evidence="9">The sequence shown here is derived from an EMBL/GenBank/DDBJ whole genome shotgun (WGS) entry which is preliminary data.</text>
</comment>
<evidence type="ECO:0000256" key="7">
    <source>
        <dbReference type="ARBA" id="ARBA00023136"/>
    </source>
</evidence>
<feature type="transmembrane region" description="Helical" evidence="8">
    <location>
        <begin position="207"/>
        <end position="226"/>
    </location>
</feature>
<dbReference type="Proteomes" id="UP001500795">
    <property type="component" value="Unassembled WGS sequence"/>
</dbReference>